<proteinExistence type="predicted"/>
<keyword evidence="2" id="KW-1185">Reference proteome</keyword>
<accession>A0A2R8AEP3</accession>
<evidence type="ECO:0008006" key="3">
    <source>
        <dbReference type="Google" id="ProtNLM"/>
    </source>
</evidence>
<protein>
    <recommendedName>
        <fullName evidence="3">Polyketide cyclase / dehydrase and lipid transport</fullName>
    </recommendedName>
</protein>
<dbReference type="Pfam" id="PF10604">
    <property type="entry name" value="Polyketide_cyc2"/>
    <property type="match status" value="1"/>
</dbReference>
<dbReference type="InterPro" id="IPR019587">
    <property type="entry name" value="Polyketide_cyclase/dehydratase"/>
</dbReference>
<organism evidence="1 2">
    <name type="scientific">Pontivivens insulae</name>
    <dbReference type="NCBI Taxonomy" id="1639689"/>
    <lineage>
        <taxon>Bacteria</taxon>
        <taxon>Pseudomonadati</taxon>
        <taxon>Pseudomonadota</taxon>
        <taxon>Alphaproteobacteria</taxon>
        <taxon>Rhodobacterales</taxon>
        <taxon>Paracoccaceae</taxon>
        <taxon>Pontivivens</taxon>
    </lineage>
</organism>
<dbReference type="Proteomes" id="UP000244932">
    <property type="component" value="Unassembled WGS sequence"/>
</dbReference>
<dbReference type="SUPFAM" id="SSF55961">
    <property type="entry name" value="Bet v1-like"/>
    <property type="match status" value="1"/>
</dbReference>
<dbReference type="EMBL" id="OMKW01000004">
    <property type="protein sequence ID" value="SPF30578.1"/>
    <property type="molecule type" value="Genomic_DNA"/>
</dbReference>
<dbReference type="CDD" id="cd07818">
    <property type="entry name" value="SRPBCC_1"/>
    <property type="match status" value="1"/>
</dbReference>
<evidence type="ECO:0000313" key="1">
    <source>
        <dbReference type="EMBL" id="SPF30578.1"/>
    </source>
</evidence>
<reference evidence="1 2" key="1">
    <citation type="submission" date="2018-03" db="EMBL/GenBank/DDBJ databases">
        <authorList>
            <person name="Keele B.F."/>
        </authorList>
    </citation>
    <scope>NUCLEOTIDE SEQUENCE [LARGE SCALE GENOMIC DNA]</scope>
    <source>
        <strain evidence="1 2">CeCT 8812</strain>
    </source>
</reference>
<evidence type="ECO:0000313" key="2">
    <source>
        <dbReference type="Proteomes" id="UP000244932"/>
    </source>
</evidence>
<sequence>MCLRIMMKGLDMALASTLTVGSALVALLAAAPFALPRAQVIERTAVVAADPSIVFDLIESSAGYQRFNPYRDTDAELQITPFGPEAGVGSGFAFEGREGTGTQTVTAVTPDREIVHLIDLGAMGQPVQTFTLTPVAGGTEVRWAIRSEFGLNPIGRVFGLFMDGMLGPRQEAGLENLSATLTPQA</sequence>
<dbReference type="Gene3D" id="3.30.530.20">
    <property type="match status" value="1"/>
</dbReference>
<gene>
    <name evidence="1" type="ORF">POI8812_02917</name>
</gene>
<dbReference type="AlphaFoldDB" id="A0A2R8AEP3"/>
<dbReference type="InterPro" id="IPR023393">
    <property type="entry name" value="START-like_dom_sf"/>
</dbReference>
<name>A0A2R8AEP3_9RHOB</name>